<dbReference type="RefSeq" id="WP_340294572.1">
    <property type="nucleotide sequence ID" value="NZ_JBBJUP010000023.1"/>
</dbReference>
<feature type="region of interest" description="Disordered" evidence="9">
    <location>
        <begin position="1"/>
        <end position="87"/>
    </location>
</feature>
<feature type="domain" description="Glycosyl transferase family 51" evidence="12">
    <location>
        <begin position="139"/>
        <end position="313"/>
    </location>
</feature>
<feature type="region of interest" description="Disordered" evidence="9">
    <location>
        <begin position="701"/>
        <end position="799"/>
    </location>
</feature>
<dbReference type="Gene3D" id="1.10.3810.10">
    <property type="entry name" value="Biosynthetic peptidoglycan transglycosylase-like"/>
    <property type="match status" value="1"/>
</dbReference>
<dbReference type="InterPro" id="IPR023346">
    <property type="entry name" value="Lysozyme-like_dom_sf"/>
</dbReference>
<dbReference type="GO" id="GO:0016757">
    <property type="term" value="F:glycosyltransferase activity"/>
    <property type="evidence" value="ECO:0007669"/>
    <property type="project" value="UniProtKB-KW"/>
</dbReference>
<dbReference type="EMBL" id="JBBJUP010000023">
    <property type="protein sequence ID" value="MEJ8281820.1"/>
    <property type="molecule type" value="Genomic_DNA"/>
</dbReference>
<organism evidence="13 14">
    <name type="scientific">Pseudonocardia spirodelae</name>
    <dbReference type="NCBI Taxonomy" id="3133431"/>
    <lineage>
        <taxon>Bacteria</taxon>
        <taxon>Bacillati</taxon>
        <taxon>Actinomycetota</taxon>
        <taxon>Actinomycetes</taxon>
        <taxon>Pseudonocardiales</taxon>
        <taxon>Pseudonocardiaceae</taxon>
        <taxon>Pseudonocardia</taxon>
    </lineage>
</organism>
<dbReference type="SUPFAM" id="SSF56601">
    <property type="entry name" value="beta-lactamase/transpeptidase-like"/>
    <property type="match status" value="1"/>
</dbReference>
<evidence type="ECO:0000256" key="8">
    <source>
        <dbReference type="ARBA" id="ARBA00049902"/>
    </source>
</evidence>
<dbReference type="InterPro" id="IPR050396">
    <property type="entry name" value="Glycosyltr_51/Transpeptidase"/>
</dbReference>
<evidence type="ECO:0000256" key="4">
    <source>
        <dbReference type="ARBA" id="ARBA00022679"/>
    </source>
</evidence>
<feature type="compositionally biased region" description="Gly residues" evidence="9">
    <location>
        <begin position="59"/>
        <end position="85"/>
    </location>
</feature>
<keyword evidence="5" id="KW-0378">Hydrolase</keyword>
<keyword evidence="3 13" id="KW-0328">Glycosyltransferase</keyword>
<dbReference type="InterPro" id="IPR001460">
    <property type="entry name" value="PCN-bd_Tpept"/>
</dbReference>
<keyword evidence="10" id="KW-1133">Transmembrane helix</keyword>
<dbReference type="InterPro" id="IPR001264">
    <property type="entry name" value="Glyco_trans_51"/>
</dbReference>
<dbReference type="InterPro" id="IPR012338">
    <property type="entry name" value="Beta-lactam/transpept-like"/>
</dbReference>
<dbReference type="PANTHER" id="PTHR32282">
    <property type="entry name" value="BINDING PROTEIN TRANSPEPTIDASE, PUTATIVE-RELATED"/>
    <property type="match status" value="1"/>
</dbReference>
<feature type="compositionally biased region" description="Basic and acidic residues" evidence="9">
    <location>
        <begin position="724"/>
        <end position="735"/>
    </location>
</feature>
<evidence type="ECO:0000313" key="13">
    <source>
        <dbReference type="EMBL" id="MEJ8281820.1"/>
    </source>
</evidence>
<feature type="non-terminal residue" evidence="13">
    <location>
        <position position="1"/>
    </location>
</feature>
<keyword evidence="2" id="KW-0645">Protease</keyword>
<comment type="catalytic activity">
    <reaction evidence="7">
        <text>Preferential cleavage: (Ac)2-L-Lys-D-Ala-|-D-Ala. Also transpeptidation of peptidyl-alanyl moieties that are N-acyl substituents of D-alanine.</text>
        <dbReference type="EC" id="3.4.16.4"/>
    </reaction>
</comment>
<evidence type="ECO:0000256" key="2">
    <source>
        <dbReference type="ARBA" id="ARBA00022670"/>
    </source>
</evidence>
<keyword evidence="10" id="KW-0812">Transmembrane</keyword>
<accession>A0ABU8TD09</accession>
<evidence type="ECO:0000256" key="7">
    <source>
        <dbReference type="ARBA" id="ARBA00034000"/>
    </source>
</evidence>
<reference evidence="13 14" key="1">
    <citation type="submission" date="2024-03" db="EMBL/GenBank/DDBJ databases">
        <title>Draft genome sequence of Pseudonocardia sp. DW16-2.</title>
        <authorList>
            <person name="Duangmal K."/>
        </authorList>
    </citation>
    <scope>NUCLEOTIDE SEQUENCE [LARGE SCALE GENOMIC DNA]</scope>
    <source>
        <strain evidence="13 14">DW16-2</strain>
    </source>
</reference>
<proteinExistence type="predicted"/>
<evidence type="ECO:0000256" key="3">
    <source>
        <dbReference type="ARBA" id="ARBA00022676"/>
    </source>
</evidence>
<gene>
    <name evidence="13" type="ORF">WJX68_22995</name>
</gene>
<feature type="transmembrane region" description="Helical" evidence="10">
    <location>
        <begin position="95"/>
        <end position="118"/>
    </location>
</feature>
<keyword evidence="10" id="KW-0472">Membrane</keyword>
<evidence type="ECO:0000256" key="6">
    <source>
        <dbReference type="ARBA" id="ARBA00023268"/>
    </source>
</evidence>
<keyword evidence="14" id="KW-1185">Reference proteome</keyword>
<evidence type="ECO:0000256" key="10">
    <source>
        <dbReference type="SAM" id="Phobius"/>
    </source>
</evidence>
<dbReference type="Gene3D" id="3.40.710.10">
    <property type="entry name" value="DD-peptidase/beta-lactamase superfamily"/>
    <property type="match status" value="1"/>
</dbReference>
<feature type="compositionally biased region" description="Gly residues" evidence="9">
    <location>
        <begin position="736"/>
        <end position="787"/>
    </location>
</feature>
<comment type="catalytic activity">
    <reaction evidence="8">
        <text>[GlcNAc-(1-&gt;4)-Mur2Ac(oyl-L-Ala-gamma-D-Glu-L-Lys-D-Ala-D-Ala)](n)-di-trans,octa-cis-undecaprenyl diphosphate + beta-D-GlcNAc-(1-&gt;4)-Mur2Ac(oyl-L-Ala-gamma-D-Glu-L-Lys-D-Ala-D-Ala)-di-trans,octa-cis-undecaprenyl diphosphate = [GlcNAc-(1-&gt;4)-Mur2Ac(oyl-L-Ala-gamma-D-Glu-L-Lys-D-Ala-D-Ala)](n+1)-di-trans,octa-cis-undecaprenyl diphosphate + di-trans,octa-cis-undecaprenyl diphosphate + H(+)</text>
        <dbReference type="Rhea" id="RHEA:23708"/>
        <dbReference type="Rhea" id="RHEA-COMP:9602"/>
        <dbReference type="Rhea" id="RHEA-COMP:9603"/>
        <dbReference type="ChEBI" id="CHEBI:15378"/>
        <dbReference type="ChEBI" id="CHEBI:58405"/>
        <dbReference type="ChEBI" id="CHEBI:60033"/>
        <dbReference type="ChEBI" id="CHEBI:78435"/>
        <dbReference type="EC" id="2.4.99.28"/>
    </reaction>
</comment>
<evidence type="ECO:0000256" key="5">
    <source>
        <dbReference type="ARBA" id="ARBA00022801"/>
    </source>
</evidence>
<dbReference type="SUPFAM" id="SSF53955">
    <property type="entry name" value="Lysozyme-like"/>
    <property type="match status" value="1"/>
</dbReference>
<evidence type="ECO:0000256" key="1">
    <source>
        <dbReference type="ARBA" id="ARBA00022645"/>
    </source>
</evidence>
<evidence type="ECO:0000259" key="12">
    <source>
        <dbReference type="Pfam" id="PF00912"/>
    </source>
</evidence>
<dbReference type="Pfam" id="PF00912">
    <property type="entry name" value="Transgly"/>
    <property type="match status" value="1"/>
</dbReference>
<feature type="compositionally biased region" description="Low complexity" evidence="9">
    <location>
        <begin position="29"/>
        <end position="58"/>
    </location>
</feature>
<keyword evidence="6" id="KW-0511">Multifunctional enzyme</keyword>
<protein>
    <submittedName>
        <fullName evidence="13">Transglycosylase domain-containing protein</fullName>
        <ecNumber evidence="13">2.4.-.-</ecNumber>
    </submittedName>
</protein>
<evidence type="ECO:0000256" key="9">
    <source>
        <dbReference type="SAM" id="MobiDB-lite"/>
    </source>
</evidence>
<dbReference type="PANTHER" id="PTHR32282:SF34">
    <property type="entry name" value="PENICILLIN-BINDING PROTEIN 1A"/>
    <property type="match status" value="1"/>
</dbReference>
<feature type="domain" description="Penicillin-binding protein transpeptidase" evidence="11">
    <location>
        <begin position="407"/>
        <end position="650"/>
    </location>
</feature>
<keyword evidence="1" id="KW-0121">Carboxypeptidase</keyword>
<dbReference type="Proteomes" id="UP001364211">
    <property type="component" value="Unassembled WGS sequence"/>
</dbReference>
<evidence type="ECO:0000313" key="14">
    <source>
        <dbReference type="Proteomes" id="UP001364211"/>
    </source>
</evidence>
<dbReference type="Pfam" id="PF00905">
    <property type="entry name" value="Transpeptidase"/>
    <property type="match status" value="1"/>
</dbReference>
<name>A0ABU8TD09_9PSEU</name>
<dbReference type="EC" id="2.4.-.-" evidence="13"/>
<dbReference type="InterPro" id="IPR036950">
    <property type="entry name" value="PBP_transglycosylase"/>
</dbReference>
<evidence type="ECO:0000259" key="11">
    <source>
        <dbReference type="Pfam" id="PF00905"/>
    </source>
</evidence>
<comment type="caution">
    <text evidence="13">The sequence shown here is derived from an EMBL/GenBank/DDBJ whole genome shotgun (WGS) entry which is preliminary data.</text>
</comment>
<sequence>PVPQSPPPLLTHDDSGVGHFDPVSRPLQAGAAHAVAPAAPQRTGRRPAGAAAGPATAAGRGGGRPPGPPGRNGGRGPGDGDGGAKPGRRRRIRRWVLGLAAVAVVGPLVAFAIGWLVLPVPNADDIAVTQVATFTYADGAPLATVRPDNVNRTSVPLDQVPVPVQQAVLSAEDRTFFSNPGFDITGIARAVLNQLSGGIGGGSTITQQYIKVTTGNDQYSLFRKFREVVLAAKMSKEMTKEQILENYLNAIYLGRGAYGIQAASQAYFGKNVQDLNASEGAMIAGLIQSPSRWDPAKNPDMSKQRWNFVLDGMVAQGWMSQSDRAQQQFPQWREASASDGGGIPGDDKGHIYNAARAELDRIGISETEINTQGLTVTTTIDPKAQEDAAKAVAQVMQGQPDNLRSSLVSVNPKTGAVIAYYGGENGVGLDYASVLKQPGSSFKPFVLAAALQASPPVGLGTIYDGSSPQELAGTTVTNSEGVSCGQCSVKDAMTKSINTVFYRMGLDVGPQKVADAAHQAGIPADLLPNPAGGISLGDREVHPEDMAAAYATFAADGMKRDPFLVAKVTASDGRVIYDRGTADNGQQVMDAQVARNVTESMTDVASSSRIGLDGRPVAAKTGTVQSSVEGQNNDAWTVGYTPSVSTAVWVGTDDNSPIKNSAGRPVYGRMLPGSIWQSFMNDVLQGTPAEQFSDFEPIGQAPTRAVSTDSGQDSGQPSSTSEPGDGRDRGDRGRGGDNGGRGGDNGGRGGDGSGGGGSGDGSGDGSGGGGDGSGGDGSGDGGPGSDGSGPNPGDSGGGN</sequence>
<feature type="compositionally biased region" description="Polar residues" evidence="9">
    <location>
        <begin position="705"/>
        <end position="722"/>
    </location>
</feature>
<keyword evidence="4 13" id="KW-0808">Transferase</keyword>